<dbReference type="AlphaFoldDB" id="A0A0M2NJ29"/>
<gene>
    <name evidence="1" type="ORF">CHK_1363</name>
</gene>
<name>A0A0M2NJ29_9FIRM</name>
<keyword evidence="2" id="KW-1185">Reference proteome</keyword>
<reference evidence="1 2" key="1">
    <citation type="submission" date="2015-04" db="EMBL/GenBank/DDBJ databases">
        <title>Draft genome sequence of bacteremic isolate Catabacter hongkongensis type strain HKU16T.</title>
        <authorList>
            <person name="Lau S.K."/>
            <person name="Teng J.L."/>
            <person name="Huang Y."/>
            <person name="Curreem S.O."/>
            <person name="Tsui S.K."/>
            <person name="Woo P.C."/>
        </authorList>
    </citation>
    <scope>NUCLEOTIDE SEQUENCE [LARGE SCALE GENOMIC DNA]</scope>
    <source>
        <strain evidence="1 2">HKU16</strain>
    </source>
</reference>
<proteinExistence type="predicted"/>
<organism evidence="1 2">
    <name type="scientific">Christensenella hongkongensis</name>
    <dbReference type="NCBI Taxonomy" id="270498"/>
    <lineage>
        <taxon>Bacteria</taxon>
        <taxon>Bacillati</taxon>
        <taxon>Bacillota</taxon>
        <taxon>Clostridia</taxon>
        <taxon>Christensenellales</taxon>
        <taxon>Christensenellaceae</taxon>
        <taxon>Christensenella</taxon>
    </lineage>
</organism>
<accession>A0A0M2NJ29</accession>
<evidence type="ECO:0000313" key="2">
    <source>
        <dbReference type="Proteomes" id="UP000034076"/>
    </source>
</evidence>
<protein>
    <submittedName>
        <fullName evidence="1">Uncharacterized protein</fullName>
    </submittedName>
</protein>
<evidence type="ECO:0000313" key="1">
    <source>
        <dbReference type="EMBL" id="KKI50976.1"/>
    </source>
</evidence>
<sequence length="37" mass="4164">MKKLRLLLHSELLNPYNIIQTRRKTGSTKSAGYSTGS</sequence>
<dbReference type="EMBL" id="LAYJ01000088">
    <property type="protein sequence ID" value="KKI50976.1"/>
    <property type="molecule type" value="Genomic_DNA"/>
</dbReference>
<dbReference type="Proteomes" id="UP000034076">
    <property type="component" value="Unassembled WGS sequence"/>
</dbReference>
<comment type="caution">
    <text evidence="1">The sequence shown here is derived from an EMBL/GenBank/DDBJ whole genome shotgun (WGS) entry which is preliminary data.</text>
</comment>